<keyword evidence="2" id="KW-0812">Transmembrane</keyword>
<feature type="compositionally biased region" description="Low complexity" evidence="1">
    <location>
        <begin position="385"/>
        <end position="400"/>
    </location>
</feature>
<dbReference type="EMBL" id="FNBX01000001">
    <property type="protein sequence ID" value="SDF06638.1"/>
    <property type="molecule type" value="Genomic_DNA"/>
</dbReference>
<evidence type="ECO:0000313" key="3">
    <source>
        <dbReference type="EMBL" id="SDF06638.1"/>
    </source>
</evidence>
<feature type="transmembrane region" description="Helical" evidence="2">
    <location>
        <begin position="29"/>
        <end position="48"/>
    </location>
</feature>
<feature type="region of interest" description="Disordered" evidence="1">
    <location>
        <begin position="1"/>
        <end position="23"/>
    </location>
</feature>
<feature type="region of interest" description="Disordered" evidence="1">
    <location>
        <begin position="385"/>
        <end position="423"/>
    </location>
</feature>
<dbReference type="AlphaFoldDB" id="A0A1G7I204"/>
<name>A0A1G7I204_9BACT</name>
<sequence>MKLEKKAPPAADITNLPKPRPAGAGARKAVTLAVLAALAVGGTAFWLTRDKATRDHWREEAASVIDNATSGTPLAGVGNVLRDAPPPPPPSVLSPVTAPGTLAGQTVQGSVGQTGVQDGASGPAVQTAEAVPPKVTEDSRVRPEFVQDLAAYLAGRFKPGPHGGVLQVSVQGLNQRYGTRLPGIAGGPGGGRAALLRYAFHPTMLQGLYALYVDRFLEDLNREALARNFTPEQTRQLHMAVAGRAVLLAGALEAAAAQSDLDKRLHQLEQAAQAVVDINSQMAEAVFALDELRENKAGETEIATAQLRADGLSARYRRALEERAAVQRSLVGAVRQGGGQALDDDTLLFVAQWVDRRLRENAQARAAVQSSAGILRDLARRCAQTGTAAPRPTAGPAPGASVLAPAAGPQDLAPRAPAGGLGR</sequence>
<accession>A0A1G7I204</accession>
<protein>
    <submittedName>
        <fullName evidence="3">Uncharacterized protein</fullName>
    </submittedName>
</protein>
<keyword evidence="2" id="KW-1133">Transmembrane helix</keyword>
<proteinExistence type="predicted"/>
<gene>
    <name evidence="3" type="ORF">SAMN05192586_101120</name>
</gene>
<dbReference type="STRING" id="571438.SAMN05192586_101120"/>
<evidence type="ECO:0000256" key="1">
    <source>
        <dbReference type="SAM" id="MobiDB-lite"/>
    </source>
</evidence>
<evidence type="ECO:0000256" key="2">
    <source>
        <dbReference type="SAM" id="Phobius"/>
    </source>
</evidence>
<dbReference type="RefSeq" id="WP_092152389.1">
    <property type="nucleotide sequence ID" value="NZ_FNBX01000001.1"/>
</dbReference>
<feature type="region of interest" description="Disordered" evidence="1">
    <location>
        <begin position="115"/>
        <end position="138"/>
    </location>
</feature>
<evidence type="ECO:0000313" key="4">
    <source>
        <dbReference type="Proteomes" id="UP000199355"/>
    </source>
</evidence>
<dbReference type="Proteomes" id="UP000199355">
    <property type="component" value="Unassembled WGS sequence"/>
</dbReference>
<dbReference type="OrthoDB" id="5456342at2"/>
<keyword evidence="2" id="KW-0472">Membrane</keyword>
<keyword evidence="4" id="KW-1185">Reference proteome</keyword>
<organism evidence="3 4">
    <name type="scientific">Desulfovibrio legallii</name>
    <dbReference type="NCBI Taxonomy" id="571438"/>
    <lineage>
        <taxon>Bacteria</taxon>
        <taxon>Pseudomonadati</taxon>
        <taxon>Thermodesulfobacteriota</taxon>
        <taxon>Desulfovibrionia</taxon>
        <taxon>Desulfovibrionales</taxon>
        <taxon>Desulfovibrionaceae</taxon>
        <taxon>Desulfovibrio</taxon>
    </lineage>
</organism>
<reference evidence="4" key="1">
    <citation type="submission" date="2016-10" db="EMBL/GenBank/DDBJ databases">
        <authorList>
            <person name="Varghese N."/>
            <person name="Submissions S."/>
        </authorList>
    </citation>
    <scope>NUCLEOTIDE SEQUENCE [LARGE SCALE GENOMIC DNA]</scope>
    <source>
        <strain evidence="4">KHC7</strain>
    </source>
</reference>